<reference evidence="2 3" key="1">
    <citation type="submission" date="2023-11" db="EMBL/GenBank/DDBJ databases">
        <title>Complete genome of Pseudomonas benzenivorans BA3361.</title>
        <authorList>
            <person name="Shin S.Y."/>
            <person name="Song J."/>
            <person name="Kang H."/>
        </authorList>
    </citation>
    <scope>NUCLEOTIDE SEQUENCE [LARGE SCALE GENOMIC DNA]</scope>
    <source>
        <strain evidence="2 3">HNIBRBA3361</strain>
    </source>
</reference>
<evidence type="ECO:0000313" key="3">
    <source>
        <dbReference type="Proteomes" id="UP001305928"/>
    </source>
</evidence>
<feature type="region of interest" description="Disordered" evidence="1">
    <location>
        <begin position="1"/>
        <end position="22"/>
    </location>
</feature>
<proteinExistence type="predicted"/>
<accession>A0ABZ0Q114</accession>
<protein>
    <submittedName>
        <fullName evidence="2">TIGR02450 family Trp-rich protein</fullName>
    </submittedName>
</protein>
<dbReference type="EMBL" id="CP137892">
    <property type="protein sequence ID" value="WPC07118.1"/>
    <property type="molecule type" value="Genomic_DNA"/>
</dbReference>
<dbReference type="Pfam" id="PF09493">
    <property type="entry name" value="DUF2389"/>
    <property type="match status" value="1"/>
</dbReference>
<dbReference type="InterPro" id="IPR012663">
    <property type="entry name" value="CHP02450_Tryp"/>
</dbReference>
<organism evidence="2 3">
    <name type="scientific">Pseudomonas benzenivorans</name>
    <dbReference type="NCBI Taxonomy" id="556533"/>
    <lineage>
        <taxon>Bacteria</taxon>
        <taxon>Pseudomonadati</taxon>
        <taxon>Pseudomonadota</taxon>
        <taxon>Gammaproteobacteria</taxon>
        <taxon>Pseudomonadales</taxon>
        <taxon>Pseudomonadaceae</taxon>
        <taxon>Pseudomonas</taxon>
    </lineage>
</organism>
<name>A0ABZ0Q114_9PSED</name>
<sequence length="54" mass="6150">MNPRTPLPSKWTARQPHNREKPFPVIELVRDEQDEVVAVELPPTQSAPAPNTYT</sequence>
<dbReference type="RefSeq" id="WP_318646295.1">
    <property type="nucleotide sequence ID" value="NZ_CP137892.1"/>
</dbReference>
<gene>
    <name evidence="2" type="ORF">SBP02_04050</name>
</gene>
<keyword evidence="3" id="KW-1185">Reference proteome</keyword>
<dbReference type="Proteomes" id="UP001305928">
    <property type="component" value="Chromosome"/>
</dbReference>
<evidence type="ECO:0000313" key="2">
    <source>
        <dbReference type="EMBL" id="WPC07118.1"/>
    </source>
</evidence>
<evidence type="ECO:0000256" key="1">
    <source>
        <dbReference type="SAM" id="MobiDB-lite"/>
    </source>
</evidence>